<dbReference type="AlphaFoldDB" id="A0A0V1LJ05"/>
<dbReference type="EMBL" id="JYDW01000042">
    <property type="protein sequence ID" value="KRZ59450.1"/>
    <property type="molecule type" value="Genomic_DNA"/>
</dbReference>
<protein>
    <submittedName>
        <fullName evidence="1">Uncharacterized protein</fullName>
    </submittedName>
</protein>
<sequence>MADGYKAVHASNKCVEMMAILCCERQLREVVKYLMNFSFYTLKENLFRDIGDCQLRHCNLVEIVILEKKRSI</sequence>
<evidence type="ECO:0000313" key="1">
    <source>
        <dbReference type="EMBL" id="KRZ59450.1"/>
    </source>
</evidence>
<gene>
    <name evidence="1" type="ORF">T02_9123</name>
</gene>
<comment type="caution">
    <text evidence="1">The sequence shown here is derived from an EMBL/GenBank/DDBJ whole genome shotgun (WGS) entry which is preliminary data.</text>
</comment>
<organism evidence="1 2">
    <name type="scientific">Trichinella nativa</name>
    <dbReference type="NCBI Taxonomy" id="6335"/>
    <lineage>
        <taxon>Eukaryota</taxon>
        <taxon>Metazoa</taxon>
        <taxon>Ecdysozoa</taxon>
        <taxon>Nematoda</taxon>
        <taxon>Enoplea</taxon>
        <taxon>Dorylaimia</taxon>
        <taxon>Trichinellida</taxon>
        <taxon>Trichinellidae</taxon>
        <taxon>Trichinella</taxon>
    </lineage>
</organism>
<reference evidence="1 2" key="1">
    <citation type="submission" date="2015-05" db="EMBL/GenBank/DDBJ databases">
        <title>Evolution of Trichinella species and genotypes.</title>
        <authorList>
            <person name="Korhonen P.K."/>
            <person name="Edoardo P."/>
            <person name="Giuseppe L.R."/>
            <person name="Gasser R.B."/>
        </authorList>
    </citation>
    <scope>NUCLEOTIDE SEQUENCE [LARGE SCALE GENOMIC DNA]</scope>
    <source>
        <strain evidence="1">ISS10</strain>
    </source>
</reference>
<proteinExistence type="predicted"/>
<name>A0A0V1LJ05_9BILA</name>
<evidence type="ECO:0000313" key="2">
    <source>
        <dbReference type="Proteomes" id="UP000054721"/>
    </source>
</evidence>
<dbReference type="OrthoDB" id="10327435at2759"/>
<accession>A0A0V1LJ05</accession>
<keyword evidence="2" id="KW-1185">Reference proteome</keyword>
<dbReference type="Proteomes" id="UP000054721">
    <property type="component" value="Unassembled WGS sequence"/>
</dbReference>